<feature type="compositionally biased region" description="Low complexity" evidence="5">
    <location>
        <begin position="196"/>
        <end position="233"/>
    </location>
</feature>
<evidence type="ECO:0000256" key="6">
    <source>
        <dbReference type="SAM" id="Phobius"/>
    </source>
</evidence>
<feature type="region of interest" description="Disordered" evidence="5">
    <location>
        <begin position="271"/>
        <end position="297"/>
    </location>
</feature>
<organism evidence="8 9">
    <name type="scientific">Rhypophila decipiens</name>
    <dbReference type="NCBI Taxonomy" id="261697"/>
    <lineage>
        <taxon>Eukaryota</taxon>
        <taxon>Fungi</taxon>
        <taxon>Dikarya</taxon>
        <taxon>Ascomycota</taxon>
        <taxon>Pezizomycotina</taxon>
        <taxon>Sordariomycetes</taxon>
        <taxon>Sordariomycetidae</taxon>
        <taxon>Sordariales</taxon>
        <taxon>Naviculisporaceae</taxon>
        <taxon>Rhypophila</taxon>
    </lineage>
</organism>
<dbReference type="GO" id="GO:0016020">
    <property type="term" value="C:membrane"/>
    <property type="evidence" value="ECO:0007669"/>
    <property type="project" value="UniProtKB-SubCell"/>
</dbReference>
<dbReference type="AlphaFoldDB" id="A0AAN7B6W9"/>
<feature type="signal peptide" evidence="7">
    <location>
        <begin position="1"/>
        <end position="17"/>
    </location>
</feature>
<evidence type="ECO:0000256" key="4">
    <source>
        <dbReference type="ARBA" id="ARBA00023136"/>
    </source>
</evidence>
<reference evidence="8" key="2">
    <citation type="submission" date="2023-05" db="EMBL/GenBank/DDBJ databases">
        <authorList>
            <consortium name="Lawrence Berkeley National Laboratory"/>
            <person name="Steindorff A."/>
            <person name="Hensen N."/>
            <person name="Bonometti L."/>
            <person name="Westerberg I."/>
            <person name="Brannstrom I.O."/>
            <person name="Guillou S."/>
            <person name="Cros-Aarteil S."/>
            <person name="Calhoun S."/>
            <person name="Haridas S."/>
            <person name="Kuo A."/>
            <person name="Mondo S."/>
            <person name="Pangilinan J."/>
            <person name="Riley R."/>
            <person name="Labutti K."/>
            <person name="Andreopoulos B."/>
            <person name="Lipzen A."/>
            <person name="Chen C."/>
            <person name="Yanf M."/>
            <person name="Daum C."/>
            <person name="Ng V."/>
            <person name="Clum A."/>
            <person name="Ohm R."/>
            <person name="Martin F."/>
            <person name="Silar P."/>
            <person name="Natvig D."/>
            <person name="Lalanne C."/>
            <person name="Gautier V."/>
            <person name="Ament-Velasquez S.L."/>
            <person name="Kruys A."/>
            <person name="Hutchinson M.I."/>
            <person name="Powell A.J."/>
            <person name="Barry K."/>
            <person name="Miller A.N."/>
            <person name="Grigoriev I.V."/>
            <person name="Debuchy R."/>
            <person name="Gladieux P."/>
            <person name="Thoren M.H."/>
            <person name="Johannesson H."/>
        </authorList>
    </citation>
    <scope>NUCLEOTIDE SEQUENCE</scope>
    <source>
        <strain evidence="8">PSN293</strain>
    </source>
</reference>
<keyword evidence="7" id="KW-0732">Signal</keyword>
<keyword evidence="4 6" id="KW-0472">Membrane</keyword>
<feature type="chain" id="PRO_5042938364" evidence="7">
    <location>
        <begin position="18"/>
        <end position="443"/>
    </location>
</feature>
<gene>
    <name evidence="8" type="ORF">QBC37DRAFT_192166</name>
</gene>
<dbReference type="InterPro" id="IPR051694">
    <property type="entry name" value="Immunoregulatory_rcpt-like"/>
</dbReference>
<feature type="transmembrane region" description="Helical" evidence="6">
    <location>
        <begin position="236"/>
        <end position="262"/>
    </location>
</feature>
<accession>A0AAN7B6W9</accession>
<feature type="region of interest" description="Disordered" evidence="5">
    <location>
        <begin position="194"/>
        <end position="233"/>
    </location>
</feature>
<dbReference type="GO" id="GO:0071944">
    <property type="term" value="C:cell periphery"/>
    <property type="evidence" value="ECO:0007669"/>
    <property type="project" value="UniProtKB-ARBA"/>
</dbReference>
<keyword evidence="2 6" id="KW-0812">Transmembrane</keyword>
<comment type="caution">
    <text evidence="8">The sequence shown here is derived from an EMBL/GenBank/DDBJ whole genome shotgun (WGS) entry which is preliminary data.</text>
</comment>
<evidence type="ECO:0000256" key="7">
    <source>
        <dbReference type="SAM" id="SignalP"/>
    </source>
</evidence>
<name>A0AAN7B6W9_9PEZI</name>
<evidence type="ECO:0000256" key="2">
    <source>
        <dbReference type="ARBA" id="ARBA00022692"/>
    </source>
</evidence>
<dbReference type="Proteomes" id="UP001301769">
    <property type="component" value="Unassembled WGS sequence"/>
</dbReference>
<evidence type="ECO:0000256" key="1">
    <source>
        <dbReference type="ARBA" id="ARBA00004167"/>
    </source>
</evidence>
<evidence type="ECO:0000313" key="9">
    <source>
        <dbReference type="Proteomes" id="UP001301769"/>
    </source>
</evidence>
<dbReference type="PANTHER" id="PTHR15549">
    <property type="entry name" value="PAIRED IMMUNOGLOBULIN-LIKE TYPE 2 RECEPTOR"/>
    <property type="match status" value="1"/>
</dbReference>
<sequence length="443" mass="46198">MRRSMVVLAASAALASATWNWGRDLGMGIPLPARETGWGNAQADATGWTPRPTEPPGQKAAMDLLRKGRRGLRERQNTDTWLNEETCGWFSESSSVAFTCESGYTCATNRQNVVGCTSGTSMPFYTVCLDYQAYEQSACVSIGTATGCCTESSWGACGTFLWAGAPQKSMYRCFPEPTIISMIDQPRVVLDSLTKTTSTSSSSSESSTTTTASSATNAPATNTPETSGSSSSSTNLGAIVGGAVGGVAVLAIIGGLIAYLLIRKKNKKYSAVAPTDPAPTHPGQSATPAPTLTPGPQYGGPTPPQMAMATGPGGPNGPFPPPVATTYPPNSPYAPSVSTVTTAYDPHQSYYDPGKPPGTGHVSPGQQFAAYQPPPGTYSQQQPMPQGHASPPMGYQPQLGAMPELDSSGGHHTGHMSELDSNNVQVGHHYNPAEMGVTTPRPQ</sequence>
<feature type="region of interest" description="Disordered" evidence="5">
    <location>
        <begin position="346"/>
        <end position="443"/>
    </location>
</feature>
<keyword evidence="3 6" id="KW-1133">Transmembrane helix</keyword>
<comment type="subcellular location">
    <subcellularLocation>
        <location evidence="1">Membrane</location>
        <topology evidence="1">Single-pass membrane protein</topology>
    </subcellularLocation>
</comment>
<dbReference type="EMBL" id="MU858125">
    <property type="protein sequence ID" value="KAK4212544.1"/>
    <property type="molecule type" value="Genomic_DNA"/>
</dbReference>
<evidence type="ECO:0000313" key="8">
    <source>
        <dbReference type="EMBL" id="KAK4212544.1"/>
    </source>
</evidence>
<protein>
    <submittedName>
        <fullName evidence="8">Uncharacterized protein</fullName>
    </submittedName>
</protein>
<evidence type="ECO:0000256" key="5">
    <source>
        <dbReference type="SAM" id="MobiDB-lite"/>
    </source>
</evidence>
<evidence type="ECO:0000256" key="3">
    <source>
        <dbReference type="ARBA" id="ARBA00022989"/>
    </source>
</evidence>
<reference evidence="8" key="1">
    <citation type="journal article" date="2023" name="Mol. Phylogenet. Evol.">
        <title>Genome-scale phylogeny and comparative genomics of the fungal order Sordariales.</title>
        <authorList>
            <person name="Hensen N."/>
            <person name="Bonometti L."/>
            <person name="Westerberg I."/>
            <person name="Brannstrom I.O."/>
            <person name="Guillou S."/>
            <person name="Cros-Aarteil S."/>
            <person name="Calhoun S."/>
            <person name="Haridas S."/>
            <person name="Kuo A."/>
            <person name="Mondo S."/>
            <person name="Pangilinan J."/>
            <person name="Riley R."/>
            <person name="LaButti K."/>
            <person name="Andreopoulos B."/>
            <person name="Lipzen A."/>
            <person name="Chen C."/>
            <person name="Yan M."/>
            <person name="Daum C."/>
            <person name="Ng V."/>
            <person name="Clum A."/>
            <person name="Steindorff A."/>
            <person name="Ohm R.A."/>
            <person name="Martin F."/>
            <person name="Silar P."/>
            <person name="Natvig D.O."/>
            <person name="Lalanne C."/>
            <person name="Gautier V."/>
            <person name="Ament-Velasquez S.L."/>
            <person name="Kruys A."/>
            <person name="Hutchinson M.I."/>
            <person name="Powell A.J."/>
            <person name="Barry K."/>
            <person name="Miller A.N."/>
            <person name="Grigoriev I.V."/>
            <person name="Debuchy R."/>
            <person name="Gladieux P."/>
            <person name="Hiltunen Thoren M."/>
            <person name="Johannesson H."/>
        </authorList>
    </citation>
    <scope>NUCLEOTIDE SEQUENCE</scope>
    <source>
        <strain evidence="8">PSN293</strain>
    </source>
</reference>
<keyword evidence="9" id="KW-1185">Reference proteome</keyword>
<proteinExistence type="predicted"/>